<reference evidence="2 3" key="1">
    <citation type="journal article" date="2015" name="Nature">
        <title>rRNA introns, odd ribosomes, and small enigmatic genomes across a large radiation of phyla.</title>
        <authorList>
            <person name="Brown C.T."/>
            <person name="Hug L.A."/>
            <person name="Thomas B.C."/>
            <person name="Sharon I."/>
            <person name="Castelle C.J."/>
            <person name="Singh A."/>
            <person name="Wilkins M.J."/>
            <person name="Williams K.H."/>
            <person name="Banfield J.F."/>
        </authorList>
    </citation>
    <scope>NUCLEOTIDE SEQUENCE [LARGE SCALE GENOMIC DNA]</scope>
</reference>
<dbReference type="InterPro" id="IPR036388">
    <property type="entry name" value="WH-like_DNA-bd_sf"/>
</dbReference>
<dbReference type="Gene3D" id="1.10.10.10">
    <property type="entry name" value="Winged helix-like DNA-binding domain superfamily/Winged helix DNA-binding domain"/>
    <property type="match status" value="1"/>
</dbReference>
<evidence type="ECO:0000313" key="2">
    <source>
        <dbReference type="EMBL" id="KKQ73974.1"/>
    </source>
</evidence>
<feature type="non-terminal residue" evidence="2">
    <location>
        <position position="50"/>
    </location>
</feature>
<accession>A0A0G0MJQ9</accession>
<dbReference type="InterPro" id="IPR002831">
    <property type="entry name" value="Tscrpt_reg_TrmB_N"/>
</dbReference>
<organism evidence="2 3">
    <name type="scientific">Berkelbacteria bacterium GW2011_GWB1_38_5</name>
    <dbReference type="NCBI Taxonomy" id="1618336"/>
    <lineage>
        <taxon>Bacteria</taxon>
        <taxon>Candidatus Berkelbacteria</taxon>
    </lineage>
</organism>
<dbReference type="Proteomes" id="UP000034498">
    <property type="component" value="Unassembled WGS sequence"/>
</dbReference>
<evidence type="ECO:0000313" key="3">
    <source>
        <dbReference type="Proteomes" id="UP000034498"/>
    </source>
</evidence>
<comment type="caution">
    <text evidence="2">The sequence shown here is derived from an EMBL/GenBank/DDBJ whole genome shotgun (WGS) entry which is preliminary data.</text>
</comment>
<dbReference type="EMBL" id="LBUX01000018">
    <property type="protein sequence ID" value="KKQ73974.1"/>
    <property type="molecule type" value="Genomic_DNA"/>
</dbReference>
<dbReference type="AlphaFoldDB" id="A0A0G0MJQ9"/>
<gene>
    <name evidence="2" type="ORF">US94_C0018G0012</name>
</gene>
<dbReference type="Pfam" id="PF01978">
    <property type="entry name" value="TrmB"/>
    <property type="match status" value="1"/>
</dbReference>
<feature type="domain" description="Transcription regulator TrmB N-terminal" evidence="1">
    <location>
        <begin position="7"/>
        <end position="50"/>
    </location>
</feature>
<name>A0A0G0MJQ9_9BACT</name>
<protein>
    <submittedName>
        <fullName evidence="2">Transcriptional regulator, TrmB</fullName>
    </submittedName>
</protein>
<sequence length="50" mass="5479">MEYEELLKKAGFDDKESKVYLAALELRSAPASAIAEKAGIVRSTCYGILE</sequence>
<proteinExistence type="predicted"/>
<evidence type="ECO:0000259" key="1">
    <source>
        <dbReference type="Pfam" id="PF01978"/>
    </source>
</evidence>